<organism evidence="3 4">
    <name type="scientific">Hominimerdicola aceti</name>
    <dbReference type="NCBI Taxonomy" id="2981726"/>
    <lineage>
        <taxon>Bacteria</taxon>
        <taxon>Bacillati</taxon>
        <taxon>Bacillota</taxon>
        <taxon>Clostridia</taxon>
        <taxon>Eubacteriales</taxon>
        <taxon>Oscillospiraceae</taxon>
        <taxon>Hominimerdicola</taxon>
    </lineage>
</organism>
<proteinExistence type="predicted"/>
<dbReference type="Pfam" id="PF01128">
    <property type="entry name" value="IspD"/>
    <property type="match status" value="1"/>
</dbReference>
<dbReference type="CDD" id="cd02516">
    <property type="entry name" value="CDP-ME_synthetase"/>
    <property type="match status" value="1"/>
</dbReference>
<dbReference type="Gene3D" id="3.90.550.10">
    <property type="entry name" value="Spore Coat Polysaccharide Biosynthesis Protein SpsA, Chain A"/>
    <property type="match status" value="1"/>
</dbReference>
<dbReference type="AlphaFoldDB" id="A0AAE3IEW4"/>
<dbReference type="InterPro" id="IPR029044">
    <property type="entry name" value="Nucleotide-diphossugar_trans"/>
</dbReference>
<accession>A0AAE3IEW4</accession>
<dbReference type="InterPro" id="IPR018294">
    <property type="entry name" value="ISPD_synthase_CS"/>
</dbReference>
<dbReference type="GO" id="GO:0008299">
    <property type="term" value="P:isoprenoid biosynthetic process"/>
    <property type="evidence" value="ECO:0007669"/>
    <property type="project" value="InterPro"/>
</dbReference>
<keyword evidence="1" id="KW-0808">Transferase</keyword>
<sequence>MIFAGIVAGGCGSRVKSAVIPKQFIEIGGVPVIVRTVRAFLAVAEIDMVYVGIKPDWHEYTNELFERFEIDSRRVKVIDGGADRNGTVMNIAEAIVAEHGENEGDIILTHDAVRPFVTEKIIKDNIEAMKEHSACGTYMPAADTIIRSDGEKVSETLNRSELYQAQTPQTFRLGDLRRNYYSLSKEQNKKLTDTCSVFTACNEDIYLVVGDAMNFKITTDSDLRMANALAELNEK</sequence>
<dbReference type="GO" id="GO:0050518">
    <property type="term" value="F:2-C-methyl-D-erythritol 4-phosphate cytidylyltransferase activity"/>
    <property type="evidence" value="ECO:0007669"/>
    <property type="project" value="TreeGrafter"/>
</dbReference>
<dbReference type="InterPro" id="IPR050088">
    <property type="entry name" value="IspD/TarI_cytidylyltransf_bact"/>
</dbReference>
<dbReference type="FunFam" id="3.90.550.10:FF:000003">
    <property type="entry name" value="2-C-methyl-D-erythritol 4-phosphate cytidylyltransferase"/>
    <property type="match status" value="1"/>
</dbReference>
<dbReference type="Proteomes" id="UP001208131">
    <property type="component" value="Unassembled WGS sequence"/>
</dbReference>
<evidence type="ECO:0000256" key="2">
    <source>
        <dbReference type="ARBA" id="ARBA00022695"/>
    </source>
</evidence>
<keyword evidence="2 3" id="KW-0548">Nucleotidyltransferase</keyword>
<dbReference type="PANTHER" id="PTHR32125:SF8">
    <property type="entry name" value="RIBITOL-5-PHOSPHATE CYTIDYLYLTRANSFERASE"/>
    <property type="match status" value="1"/>
</dbReference>
<reference evidence="3 4" key="1">
    <citation type="journal article" date="2021" name="ISME Commun">
        <title>Automated analysis of genomic sequences facilitates high-throughput and comprehensive description of bacteria.</title>
        <authorList>
            <person name="Hitch T.C.A."/>
        </authorList>
    </citation>
    <scope>NUCLEOTIDE SEQUENCE [LARGE SCALE GENOMIC DNA]</scope>
    <source>
        <strain evidence="3 4">Sanger_31</strain>
    </source>
</reference>
<dbReference type="EMBL" id="JAOQJZ010000002">
    <property type="protein sequence ID" value="MCU6704993.1"/>
    <property type="molecule type" value="Genomic_DNA"/>
</dbReference>
<keyword evidence="4" id="KW-1185">Reference proteome</keyword>
<dbReference type="InterPro" id="IPR034683">
    <property type="entry name" value="IspD/TarI"/>
</dbReference>
<dbReference type="PROSITE" id="PS01295">
    <property type="entry name" value="ISPD"/>
    <property type="match status" value="1"/>
</dbReference>
<name>A0AAE3IEW4_9FIRM</name>
<gene>
    <name evidence="3" type="ORF">OCV57_03485</name>
</gene>
<comment type="caution">
    <text evidence="3">The sequence shown here is derived from an EMBL/GenBank/DDBJ whole genome shotgun (WGS) entry which is preliminary data.</text>
</comment>
<evidence type="ECO:0000313" key="3">
    <source>
        <dbReference type="EMBL" id="MCU6704993.1"/>
    </source>
</evidence>
<dbReference type="RefSeq" id="WP_267300451.1">
    <property type="nucleotide sequence ID" value="NZ_JAOQJZ010000002.1"/>
</dbReference>
<evidence type="ECO:0000256" key="1">
    <source>
        <dbReference type="ARBA" id="ARBA00022679"/>
    </source>
</evidence>
<dbReference type="PANTHER" id="PTHR32125">
    <property type="entry name" value="2-C-METHYL-D-ERYTHRITOL 4-PHOSPHATE CYTIDYLYLTRANSFERASE, CHLOROPLASTIC"/>
    <property type="match status" value="1"/>
</dbReference>
<protein>
    <submittedName>
        <fullName evidence="3">2-C-methyl-D-erythritol 4-phosphate cytidylyltransferase</fullName>
    </submittedName>
</protein>
<evidence type="ECO:0000313" key="4">
    <source>
        <dbReference type="Proteomes" id="UP001208131"/>
    </source>
</evidence>
<dbReference type="NCBIfam" id="NF001183">
    <property type="entry name" value="PRK00155.1-3"/>
    <property type="match status" value="1"/>
</dbReference>
<dbReference type="SUPFAM" id="SSF53448">
    <property type="entry name" value="Nucleotide-diphospho-sugar transferases"/>
    <property type="match status" value="1"/>
</dbReference>